<dbReference type="EMBL" id="BPQB01000022">
    <property type="protein sequence ID" value="GJE91573.1"/>
    <property type="molecule type" value="Genomic_DNA"/>
</dbReference>
<protein>
    <recommendedName>
        <fullName evidence="3">F-box domain-containing protein</fullName>
    </recommendedName>
</protein>
<dbReference type="OrthoDB" id="3543113at2759"/>
<gene>
    <name evidence="1" type="ORF">PsYK624_077230</name>
</gene>
<proteinExistence type="predicted"/>
<accession>A0A9P3LEJ2</accession>
<dbReference type="InterPro" id="IPR032675">
    <property type="entry name" value="LRR_dom_sf"/>
</dbReference>
<evidence type="ECO:0008006" key="3">
    <source>
        <dbReference type="Google" id="ProtNLM"/>
    </source>
</evidence>
<comment type="caution">
    <text evidence="1">The sequence shown here is derived from an EMBL/GenBank/DDBJ whole genome shotgun (WGS) entry which is preliminary data.</text>
</comment>
<name>A0A9P3LEJ2_9APHY</name>
<evidence type="ECO:0000313" key="2">
    <source>
        <dbReference type="Proteomes" id="UP000703269"/>
    </source>
</evidence>
<dbReference type="Gene3D" id="3.80.10.10">
    <property type="entry name" value="Ribonuclease Inhibitor"/>
    <property type="match status" value="1"/>
</dbReference>
<dbReference type="Proteomes" id="UP000703269">
    <property type="component" value="Unassembled WGS sequence"/>
</dbReference>
<reference evidence="1 2" key="1">
    <citation type="submission" date="2021-08" db="EMBL/GenBank/DDBJ databases">
        <title>Draft Genome Sequence of Phanerochaete sordida strain YK-624.</title>
        <authorList>
            <person name="Mori T."/>
            <person name="Dohra H."/>
            <person name="Suzuki T."/>
            <person name="Kawagishi H."/>
            <person name="Hirai H."/>
        </authorList>
    </citation>
    <scope>NUCLEOTIDE SEQUENCE [LARGE SCALE GENOMIC DNA]</scope>
    <source>
        <strain evidence="1 2">YK-624</strain>
    </source>
</reference>
<organism evidence="1 2">
    <name type="scientific">Phanerochaete sordida</name>
    <dbReference type="NCBI Taxonomy" id="48140"/>
    <lineage>
        <taxon>Eukaryota</taxon>
        <taxon>Fungi</taxon>
        <taxon>Dikarya</taxon>
        <taxon>Basidiomycota</taxon>
        <taxon>Agaricomycotina</taxon>
        <taxon>Agaricomycetes</taxon>
        <taxon>Polyporales</taxon>
        <taxon>Phanerochaetaceae</taxon>
        <taxon>Phanerochaete</taxon>
    </lineage>
</organism>
<keyword evidence="2" id="KW-1185">Reference proteome</keyword>
<sequence>MHPCLLIDEILGHVATFCSGDELAVARLGQVCRAFYEPAMDVLWAETPLVLEKLLLCLPADAVNTARLYSRAKGSRMPHPLCCGIKRAILPFEWDRFVHHTRRVKSLNLSVPPATHTWTVAGGSEGAQTYLTALRARFEEGPVFPNLQELLMSDFFAPWMGLFLHRGLISFHISDCNYTDLPQVLVSLAPCAPCLRTVSTELWGPSGDSAVSNAHESLLVHCANLTSFRTNCSVTPSTLLVLSTASHLKTLYLYSPLLLSLLSPHPSWKPMSFTSLECLQLSSSTQCLTHLLLVASFPAIRSIQLDLNVDLPETEIAWPSISLPQIHIMMNALARFSSLEEISIQLSPSVQSSDALSGDTLLALLPLQNLTNVFICIRRICLRSDHIAKMAAAWPKLQSLLLGPQDPWTDGRSPQTPTSICIEDLYPFAQGCPSLRTLAVTISGNMAPLIPFICDDTTVVQWSLQELRLQESFLQPGWECVRVANFLSAVFPRAYNQFSMHSRGRRDEIHAVLAEDAALTDAIDFRAGVLCTP</sequence>
<evidence type="ECO:0000313" key="1">
    <source>
        <dbReference type="EMBL" id="GJE91573.1"/>
    </source>
</evidence>
<dbReference type="AlphaFoldDB" id="A0A9P3LEJ2"/>